<organism evidence="2 3">
    <name type="scientific">Iodobacter fluviatilis</name>
    <dbReference type="NCBI Taxonomy" id="537"/>
    <lineage>
        <taxon>Bacteria</taxon>
        <taxon>Pseudomonadati</taxon>
        <taxon>Pseudomonadota</taxon>
        <taxon>Betaproteobacteria</taxon>
        <taxon>Neisseriales</taxon>
        <taxon>Chitinibacteraceae</taxon>
        <taxon>Iodobacter</taxon>
    </lineage>
</organism>
<dbReference type="EMBL" id="CP025781">
    <property type="protein sequence ID" value="QBC42828.1"/>
    <property type="molecule type" value="Genomic_DNA"/>
</dbReference>
<gene>
    <name evidence="2" type="ORF">C1H71_04185</name>
</gene>
<dbReference type="RefSeq" id="WP_130105444.1">
    <property type="nucleotide sequence ID" value="NZ_CP025781.1"/>
</dbReference>
<accession>A0A7G3G6U5</accession>
<dbReference type="Pfam" id="PF09994">
    <property type="entry name" value="T6SS_Tle1-like_cat"/>
    <property type="match status" value="2"/>
</dbReference>
<reference evidence="2 3" key="1">
    <citation type="submission" date="2018-01" db="EMBL/GenBank/DDBJ databases">
        <title>Genome sequence of Iodobacter sp. strain PCH194 isolated from Indian Trans-Himalaya.</title>
        <authorList>
            <person name="Kumar V."/>
            <person name="Thakur V."/>
            <person name="Kumar S."/>
            <person name="Singh D."/>
        </authorList>
    </citation>
    <scope>NUCLEOTIDE SEQUENCE [LARGE SCALE GENOMIC DNA]</scope>
    <source>
        <strain evidence="2 3">PCH194</strain>
    </source>
</reference>
<sequence>MSKVRSPSLRIQAIPLQASADFAKEEGADSVSAAIMPVLPMVSTPTFKPAQGLKCCITLNLAFFFDGTGNNVDADVGTFEHSNVARLFRAHPLSDKTLGMYGFYIPGLGTYFRDINDNGGGTLGLAFGGGGRKRLDWAEDQFKAVVDHTQEEITEIRVSLFGFSRGAALARAFALILDKLCPGGLYKLPNGKDAPFTIYFMGLFDTVAAVGLPAGSGVETALAASNATAAKWAAYEKSLVSRRDNHSNGLAKLAFGEPGADPSPTWADGHMEWANDLRIPLSGLVAYCVHMVAAHEQRHSFPSDSVRVGQHYPSNCIEMVYPGMHSDVGGGYRPGEEGKSLGQDEILGQIPLLAMYQLAIEKGVPLMNMEKLKESELDKDFDVSPDFLKAYSNYQAKISNSTLGRTVLSHMYYYFLWRFFRIKNSRAAQLKTNEDQEAEFKIDHEELGKKVGDLEGKYKQAHKKAQKYSRPVQNQRNMQARVGGEIDPQLLQDEAQANNELAIAKDNWLKEKAKLDSLPSIGKTGASLPMYDRLLVQETQQIIKLAQSGQKLRPHYQSLLKAWQDAQEGKGLDETKDAELIGFFDHYMHDSLAGFATDLTLPSDPRCIYVGLDEEARYAGLISTIKTRTA</sequence>
<feature type="domain" description="T6SS Phospholipase effector Tle1-like catalytic" evidence="1">
    <location>
        <begin position="61"/>
        <end position="179"/>
    </location>
</feature>
<dbReference type="AlphaFoldDB" id="A0A7G3G6U5"/>
<proteinExistence type="predicted"/>
<feature type="domain" description="T6SS Phospholipase effector Tle1-like catalytic" evidence="1">
    <location>
        <begin position="194"/>
        <end position="356"/>
    </location>
</feature>
<evidence type="ECO:0000259" key="1">
    <source>
        <dbReference type="Pfam" id="PF09994"/>
    </source>
</evidence>
<dbReference type="PANTHER" id="PTHR33840:SF1">
    <property type="entry name" value="TLE1 PHOSPHOLIPASE DOMAIN-CONTAINING PROTEIN"/>
    <property type="match status" value="1"/>
</dbReference>
<dbReference type="Proteomes" id="UP000515917">
    <property type="component" value="Chromosome"/>
</dbReference>
<dbReference type="KEGG" id="ifl:C1H71_04185"/>
<protein>
    <recommendedName>
        <fullName evidence="1">T6SS Phospholipase effector Tle1-like catalytic domain-containing protein</fullName>
    </recommendedName>
</protein>
<name>A0A7G3G6U5_9NEIS</name>
<evidence type="ECO:0000313" key="2">
    <source>
        <dbReference type="EMBL" id="QBC42828.1"/>
    </source>
</evidence>
<dbReference type="PANTHER" id="PTHR33840">
    <property type="match status" value="1"/>
</dbReference>
<dbReference type="SUPFAM" id="SSF53474">
    <property type="entry name" value="alpha/beta-Hydrolases"/>
    <property type="match status" value="1"/>
</dbReference>
<dbReference type="InterPro" id="IPR029058">
    <property type="entry name" value="AB_hydrolase_fold"/>
</dbReference>
<dbReference type="InterPro" id="IPR018712">
    <property type="entry name" value="Tle1-like_cat"/>
</dbReference>
<evidence type="ECO:0000313" key="3">
    <source>
        <dbReference type="Proteomes" id="UP000515917"/>
    </source>
</evidence>
<keyword evidence="3" id="KW-1185">Reference proteome</keyword>